<sequence length="299" mass="36029">MKITAIVVINDYPKHVEESIDSVITHVDELIIGDINMKYKIPNKYSEKNIKVIKLDESIPYADLIKEDLKEKANGEYIFYFDPDEVIPGSTWKILEKKSKSYDYFLIPRKNIIFNKWIKNSRWWPDYQIRFFKKNKVIWPKKLHPKPKVNGKEYKIEAKEKLAIIHYNYENLSQYFEKALRYSKSEAEQIIKQGEDLSLSNTIVKALSEFVSRFYAAEGYKDGMHGFVLAFLQMFYYFFVYFFYWEKKSYIEVNSDRLNKDIYLFFKDGLRNVTYWLINKKLVKKYQSIKLKFLNRLLK</sequence>
<accession>A0A1F7JFB5</accession>
<dbReference type="SUPFAM" id="SSF53448">
    <property type="entry name" value="Nucleotide-diphospho-sugar transferases"/>
    <property type="match status" value="1"/>
</dbReference>
<evidence type="ECO:0008006" key="4">
    <source>
        <dbReference type="Google" id="ProtNLM"/>
    </source>
</evidence>
<dbReference type="Proteomes" id="UP000177418">
    <property type="component" value="Unassembled WGS sequence"/>
</dbReference>
<feature type="transmembrane region" description="Helical" evidence="1">
    <location>
        <begin position="223"/>
        <end position="244"/>
    </location>
</feature>
<gene>
    <name evidence="2" type="ORF">A3H78_01370</name>
</gene>
<evidence type="ECO:0000256" key="1">
    <source>
        <dbReference type="SAM" id="Phobius"/>
    </source>
</evidence>
<keyword evidence="1" id="KW-0472">Membrane</keyword>
<reference evidence="2 3" key="1">
    <citation type="journal article" date="2016" name="Nat. Commun.">
        <title>Thousands of microbial genomes shed light on interconnected biogeochemical processes in an aquifer system.</title>
        <authorList>
            <person name="Anantharaman K."/>
            <person name="Brown C.T."/>
            <person name="Hug L.A."/>
            <person name="Sharon I."/>
            <person name="Castelle C.J."/>
            <person name="Probst A.J."/>
            <person name="Thomas B.C."/>
            <person name="Singh A."/>
            <person name="Wilkins M.J."/>
            <person name="Karaoz U."/>
            <person name="Brodie E.L."/>
            <person name="Williams K.H."/>
            <person name="Hubbard S.S."/>
            <person name="Banfield J.F."/>
        </authorList>
    </citation>
    <scope>NUCLEOTIDE SEQUENCE [LARGE SCALE GENOMIC DNA]</scope>
</reference>
<dbReference type="InterPro" id="IPR029044">
    <property type="entry name" value="Nucleotide-diphossugar_trans"/>
</dbReference>
<evidence type="ECO:0000313" key="2">
    <source>
        <dbReference type="EMBL" id="OGK54296.1"/>
    </source>
</evidence>
<comment type="caution">
    <text evidence="2">The sequence shown here is derived from an EMBL/GenBank/DDBJ whole genome shotgun (WGS) entry which is preliminary data.</text>
</comment>
<proteinExistence type="predicted"/>
<keyword evidence="1" id="KW-0812">Transmembrane</keyword>
<evidence type="ECO:0000313" key="3">
    <source>
        <dbReference type="Proteomes" id="UP000177418"/>
    </source>
</evidence>
<protein>
    <recommendedName>
        <fullName evidence="4">Glycosyltransferase 2-like domain-containing protein</fullName>
    </recommendedName>
</protein>
<keyword evidence="1" id="KW-1133">Transmembrane helix</keyword>
<dbReference type="EMBL" id="MGAV01000017">
    <property type="protein sequence ID" value="OGK54296.1"/>
    <property type="molecule type" value="Genomic_DNA"/>
</dbReference>
<name>A0A1F7JFB5_9BACT</name>
<dbReference type="AlphaFoldDB" id="A0A1F7JFB5"/>
<organism evidence="2 3">
    <name type="scientific">Candidatus Roizmanbacteria bacterium RIFCSPLOWO2_02_FULL_36_11</name>
    <dbReference type="NCBI Taxonomy" id="1802071"/>
    <lineage>
        <taxon>Bacteria</taxon>
        <taxon>Candidatus Roizmaniibacteriota</taxon>
    </lineage>
</organism>